<dbReference type="InterPro" id="IPR022742">
    <property type="entry name" value="Hydrolase_4"/>
</dbReference>
<evidence type="ECO:0000259" key="2">
    <source>
        <dbReference type="Pfam" id="PF12146"/>
    </source>
</evidence>
<accession>A0ABZ2HIR0</accession>
<protein>
    <submittedName>
        <fullName evidence="3">Alpha/beta hydrolase</fullName>
    </submittedName>
</protein>
<organism evidence="3 4">
    <name type="scientific">Roseovarius phycicola</name>
    <dbReference type="NCBI Taxonomy" id="3080976"/>
    <lineage>
        <taxon>Bacteria</taxon>
        <taxon>Pseudomonadati</taxon>
        <taxon>Pseudomonadota</taxon>
        <taxon>Alphaproteobacteria</taxon>
        <taxon>Rhodobacterales</taxon>
        <taxon>Roseobacteraceae</taxon>
        <taxon>Roseovarius</taxon>
    </lineage>
</organism>
<keyword evidence="4" id="KW-1185">Reference proteome</keyword>
<dbReference type="InterPro" id="IPR051044">
    <property type="entry name" value="MAG_DAG_Lipase"/>
</dbReference>
<dbReference type="EMBL" id="CP146069">
    <property type="protein sequence ID" value="WWR47847.1"/>
    <property type="molecule type" value="Genomic_DNA"/>
</dbReference>
<dbReference type="Gene3D" id="3.40.50.1820">
    <property type="entry name" value="alpha/beta hydrolase"/>
    <property type="match status" value="1"/>
</dbReference>
<gene>
    <name evidence="3" type="ORF">RZ517_06660</name>
</gene>
<feature type="compositionally biased region" description="Low complexity" evidence="1">
    <location>
        <begin position="324"/>
        <end position="336"/>
    </location>
</feature>
<evidence type="ECO:0000313" key="3">
    <source>
        <dbReference type="EMBL" id="WWR47847.1"/>
    </source>
</evidence>
<dbReference type="Proteomes" id="UP001364156">
    <property type="component" value="Chromosome"/>
</dbReference>
<dbReference type="SUPFAM" id="SSF53474">
    <property type="entry name" value="alpha/beta-Hydrolases"/>
    <property type="match status" value="1"/>
</dbReference>
<name>A0ABZ2HIR0_9RHOB</name>
<dbReference type="PANTHER" id="PTHR11614">
    <property type="entry name" value="PHOSPHOLIPASE-RELATED"/>
    <property type="match status" value="1"/>
</dbReference>
<evidence type="ECO:0000256" key="1">
    <source>
        <dbReference type="SAM" id="MobiDB-lite"/>
    </source>
</evidence>
<keyword evidence="3" id="KW-0378">Hydrolase</keyword>
<dbReference type="RefSeq" id="WP_317055584.1">
    <property type="nucleotide sequence ID" value="NZ_CP146069.1"/>
</dbReference>
<dbReference type="InterPro" id="IPR029058">
    <property type="entry name" value="AB_hydrolase_fold"/>
</dbReference>
<evidence type="ECO:0000313" key="4">
    <source>
        <dbReference type="Proteomes" id="UP001364156"/>
    </source>
</evidence>
<feature type="region of interest" description="Disordered" evidence="1">
    <location>
        <begin position="324"/>
        <end position="344"/>
    </location>
</feature>
<reference evidence="3 4" key="1">
    <citation type="submission" date="2023-10" db="EMBL/GenBank/DDBJ databases">
        <title>Roseovarius strain S88 nov., isolated from a marine algae.</title>
        <authorList>
            <person name="Lee M.W."/>
            <person name="Lee J.K."/>
            <person name="Kim J.M."/>
            <person name="Choi D.G."/>
            <person name="Baek J.H."/>
            <person name="Bayburt H."/>
            <person name="Jung J.J."/>
            <person name="Han D.M."/>
            <person name="Jeon C.O."/>
        </authorList>
    </citation>
    <scope>NUCLEOTIDE SEQUENCE [LARGE SCALE GENOMIC DNA]</scope>
    <source>
        <strain evidence="3 4">S88</strain>
    </source>
</reference>
<dbReference type="GO" id="GO:0016787">
    <property type="term" value="F:hydrolase activity"/>
    <property type="evidence" value="ECO:0007669"/>
    <property type="project" value="UniProtKB-KW"/>
</dbReference>
<proteinExistence type="predicted"/>
<sequence>MMQSAPFFSDMAEGPDGGAAYWITAKDGVRLRLGVWPGQSEGITGTVYLFPGRTEYVEKYGKTSLDLSRAGLHVAVIDWRGQGLADRVASDPILGHVHDFADYQLDVSAMIEAAEALDLPKPWFLLGHSMGGCIGLRSLMDGMPVEAAAFSAPMWGIHMSPHIRPFAWALSWASRYLGFDQRYAPGTLPEAYVLSEPFETNRLTTDTQMYDYMIRHVVEQPELRVGGPSLRWLYEGLAETRALSNMASPNVPCLVLLGTDEDIVDPARIHDRVARWPSAILDLAEGARHEVLMEETGTRTRADACVTKFFANYQSITACEPQATSAAPDAQSQAPSHRLRTGNA</sequence>
<dbReference type="Pfam" id="PF12146">
    <property type="entry name" value="Hydrolase_4"/>
    <property type="match status" value="1"/>
</dbReference>
<feature type="domain" description="Serine aminopeptidase S33" evidence="2">
    <location>
        <begin position="45"/>
        <end position="295"/>
    </location>
</feature>